<evidence type="ECO:0000313" key="4">
    <source>
        <dbReference type="EMBL" id="KAF3771178.1"/>
    </source>
</evidence>
<feature type="domain" description="Phospholipase/carboxylesterase/thioesterase" evidence="3">
    <location>
        <begin position="74"/>
        <end position="206"/>
    </location>
</feature>
<dbReference type="Proteomes" id="UP000803844">
    <property type="component" value="Unassembled WGS sequence"/>
</dbReference>
<organism evidence="4 5">
    <name type="scientific">Cryphonectria parasitica (strain ATCC 38755 / EP155)</name>
    <dbReference type="NCBI Taxonomy" id="660469"/>
    <lineage>
        <taxon>Eukaryota</taxon>
        <taxon>Fungi</taxon>
        <taxon>Dikarya</taxon>
        <taxon>Ascomycota</taxon>
        <taxon>Pezizomycotina</taxon>
        <taxon>Sordariomycetes</taxon>
        <taxon>Sordariomycetidae</taxon>
        <taxon>Diaporthales</taxon>
        <taxon>Cryphonectriaceae</taxon>
        <taxon>Cryphonectria-Endothia species complex</taxon>
        <taxon>Cryphonectria</taxon>
    </lineage>
</organism>
<keyword evidence="5" id="KW-1185">Reference proteome</keyword>
<dbReference type="OrthoDB" id="2418081at2759"/>
<feature type="region of interest" description="Disordered" evidence="2">
    <location>
        <begin position="53"/>
        <end position="75"/>
    </location>
</feature>
<gene>
    <name evidence="4" type="ORF">M406DRAFT_67503</name>
</gene>
<protein>
    <recommendedName>
        <fullName evidence="3">Phospholipase/carboxylesterase/thioesterase domain-containing protein</fullName>
    </recommendedName>
</protein>
<dbReference type="Pfam" id="PF02230">
    <property type="entry name" value="Abhydrolase_2"/>
    <property type="match status" value="1"/>
</dbReference>
<dbReference type="GO" id="GO:0005737">
    <property type="term" value="C:cytoplasm"/>
    <property type="evidence" value="ECO:0007669"/>
    <property type="project" value="TreeGrafter"/>
</dbReference>
<evidence type="ECO:0000313" key="5">
    <source>
        <dbReference type="Proteomes" id="UP000803844"/>
    </source>
</evidence>
<dbReference type="PANTHER" id="PTHR10655:SF64">
    <property type="entry name" value="PHOSPHOLIPASE_CARBOXYLESTERASE_THIOESTERASE DOMAIN-CONTAINING PROTEIN"/>
    <property type="match status" value="1"/>
</dbReference>
<evidence type="ECO:0000259" key="3">
    <source>
        <dbReference type="Pfam" id="PF02230"/>
    </source>
</evidence>
<dbReference type="InterPro" id="IPR029058">
    <property type="entry name" value="AB_hydrolase_fold"/>
</dbReference>
<evidence type="ECO:0000256" key="2">
    <source>
        <dbReference type="SAM" id="MobiDB-lite"/>
    </source>
</evidence>
<dbReference type="GO" id="GO:0052689">
    <property type="term" value="F:carboxylic ester hydrolase activity"/>
    <property type="evidence" value="ECO:0007669"/>
    <property type="project" value="TreeGrafter"/>
</dbReference>
<dbReference type="InterPro" id="IPR003140">
    <property type="entry name" value="PLipase/COase/thioEstase"/>
</dbReference>
<dbReference type="Gene3D" id="3.40.50.1820">
    <property type="entry name" value="alpha/beta hydrolase"/>
    <property type="match status" value="1"/>
</dbReference>
<accession>A0A9P4YD54</accession>
<dbReference type="GeneID" id="63842199"/>
<reference evidence="4" key="1">
    <citation type="journal article" date="2020" name="Phytopathology">
        <title>Genome sequence of the chestnut blight fungus Cryphonectria parasitica EP155: A fundamental resource for an archetypical invasive plant pathogen.</title>
        <authorList>
            <person name="Crouch J.A."/>
            <person name="Dawe A."/>
            <person name="Aerts A."/>
            <person name="Barry K."/>
            <person name="Churchill A.C.L."/>
            <person name="Grimwood J."/>
            <person name="Hillman B."/>
            <person name="Milgroom M.G."/>
            <person name="Pangilinan J."/>
            <person name="Smith M."/>
            <person name="Salamov A."/>
            <person name="Schmutz J."/>
            <person name="Yadav J."/>
            <person name="Grigoriev I.V."/>
            <person name="Nuss D."/>
        </authorList>
    </citation>
    <scope>NUCLEOTIDE SEQUENCE</scope>
    <source>
        <strain evidence="4">EP155</strain>
    </source>
</reference>
<dbReference type="AlphaFoldDB" id="A0A9P4YD54"/>
<comment type="caution">
    <text evidence="4">The sequence shown here is derived from an EMBL/GenBank/DDBJ whole genome shotgun (WGS) entry which is preliminary data.</text>
</comment>
<proteinExistence type="inferred from homology"/>
<sequence>MALEDIFPEPLVLAPLSGTHRHTIILLHGRGSRADAFSTEVSGTHLNKLPNFADDLDHNAAPSTTPPSPTARKDPTTLQEALPDAKFIFPWARKQRATVYKRSIIRQWFDDWHCSPELSGDIVDTRYDKGLQTPGLGDTVRFLHGLIAAEARILGSARNVVLGGFSQGAAASLVAALLWDDGGEGLGAVVSMAGRLPYQTQIMAHLDTAACAGNGSSEVGDDYDVVFDPFEDPATLQDGETRAGPTLSAIEWLREEIELPKEGRSILRHAQSTTSVLLCHGQDDQQVYIEGSRRALEILPRLGLRPVVWRTYDGVGHALSDDMLSDVAGFLRGALGLS</sequence>
<dbReference type="EMBL" id="MU032344">
    <property type="protein sequence ID" value="KAF3771178.1"/>
    <property type="molecule type" value="Genomic_DNA"/>
</dbReference>
<dbReference type="InterPro" id="IPR050565">
    <property type="entry name" value="LYPA1-2/EST-like"/>
</dbReference>
<dbReference type="PANTHER" id="PTHR10655">
    <property type="entry name" value="LYSOPHOSPHOLIPASE-RELATED"/>
    <property type="match status" value="1"/>
</dbReference>
<dbReference type="RefSeq" id="XP_040782139.1">
    <property type="nucleotide sequence ID" value="XM_040925070.1"/>
</dbReference>
<comment type="similarity">
    <text evidence="1">Belongs to the AB hydrolase superfamily. AB hydrolase 2 family.</text>
</comment>
<evidence type="ECO:0000256" key="1">
    <source>
        <dbReference type="ARBA" id="ARBA00006499"/>
    </source>
</evidence>
<name>A0A9P4YD54_CRYP1</name>
<dbReference type="SUPFAM" id="SSF53474">
    <property type="entry name" value="alpha/beta-Hydrolases"/>
    <property type="match status" value="1"/>
</dbReference>
<dbReference type="GO" id="GO:0008474">
    <property type="term" value="F:palmitoyl-(protein) hydrolase activity"/>
    <property type="evidence" value="ECO:0007669"/>
    <property type="project" value="TreeGrafter"/>
</dbReference>